<proteinExistence type="predicted"/>
<name>A0A0A9YLQ7_LYGHE</name>
<feature type="non-terminal residue" evidence="2">
    <location>
        <position position="1"/>
    </location>
</feature>
<accession>A0A0A9YLQ7</accession>
<protein>
    <submittedName>
        <fullName evidence="2">Argininosuccinate lyase</fullName>
    </submittedName>
</protein>
<evidence type="ECO:0000256" key="1">
    <source>
        <dbReference type="SAM" id="SignalP"/>
    </source>
</evidence>
<reference evidence="2" key="1">
    <citation type="journal article" date="2014" name="PLoS ONE">
        <title>Transcriptome-Based Identification of ABC Transporters in the Western Tarnished Plant Bug Lygus hesperus.</title>
        <authorList>
            <person name="Hull J.J."/>
            <person name="Chaney K."/>
            <person name="Geib S.M."/>
            <person name="Fabrick J.A."/>
            <person name="Brent C.S."/>
            <person name="Walsh D."/>
            <person name="Lavine L.C."/>
        </authorList>
    </citation>
    <scope>NUCLEOTIDE SEQUENCE</scope>
</reference>
<evidence type="ECO:0000313" key="2">
    <source>
        <dbReference type="EMBL" id="JAG32033.1"/>
    </source>
</evidence>
<sequence length="141" mass="16169">SVHNHHHRSTMKVLVLLALLCLGHVWGKDQSSSLEDFNGSVSFEEPFVYRCTAEEVIANSTQLGKIALDLISESFSVIYDQVYPKSQSGCPFGFFRCVLWQLNDGVSMIRDVRDKVTFFKDNVSDISQGIRDYFKYCIRKY</sequence>
<keyword evidence="2" id="KW-0456">Lyase</keyword>
<dbReference type="EMBL" id="GBHO01011571">
    <property type="protein sequence ID" value="JAG32033.1"/>
    <property type="molecule type" value="Transcribed_RNA"/>
</dbReference>
<dbReference type="AlphaFoldDB" id="A0A0A9YLQ7"/>
<gene>
    <name evidence="2" type="primary">argH_9</name>
    <name evidence="2" type="ORF">CM83_42033</name>
</gene>
<organism evidence="2">
    <name type="scientific">Lygus hesperus</name>
    <name type="common">Western plant bug</name>
    <dbReference type="NCBI Taxonomy" id="30085"/>
    <lineage>
        <taxon>Eukaryota</taxon>
        <taxon>Metazoa</taxon>
        <taxon>Ecdysozoa</taxon>
        <taxon>Arthropoda</taxon>
        <taxon>Hexapoda</taxon>
        <taxon>Insecta</taxon>
        <taxon>Pterygota</taxon>
        <taxon>Neoptera</taxon>
        <taxon>Paraneoptera</taxon>
        <taxon>Hemiptera</taxon>
        <taxon>Heteroptera</taxon>
        <taxon>Panheteroptera</taxon>
        <taxon>Cimicomorpha</taxon>
        <taxon>Miridae</taxon>
        <taxon>Mirini</taxon>
        <taxon>Lygus</taxon>
    </lineage>
</organism>
<keyword evidence="1" id="KW-0732">Signal</keyword>
<feature type="chain" id="PRO_5002052258" evidence="1">
    <location>
        <begin position="28"/>
        <end position="141"/>
    </location>
</feature>
<reference evidence="2" key="2">
    <citation type="submission" date="2014-07" db="EMBL/GenBank/DDBJ databases">
        <authorList>
            <person name="Hull J."/>
        </authorList>
    </citation>
    <scope>NUCLEOTIDE SEQUENCE</scope>
</reference>
<feature type="signal peptide" evidence="1">
    <location>
        <begin position="1"/>
        <end position="27"/>
    </location>
</feature>
<dbReference type="GO" id="GO:0016829">
    <property type="term" value="F:lyase activity"/>
    <property type="evidence" value="ECO:0007669"/>
    <property type="project" value="UniProtKB-KW"/>
</dbReference>